<organism evidence="2 3">
    <name type="scientific">Actinoallomurus bryophytorum</name>
    <dbReference type="NCBI Taxonomy" id="1490222"/>
    <lineage>
        <taxon>Bacteria</taxon>
        <taxon>Bacillati</taxon>
        <taxon>Actinomycetota</taxon>
        <taxon>Actinomycetes</taxon>
        <taxon>Streptosporangiales</taxon>
        <taxon>Thermomonosporaceae</taxon>
        <taxon>Actinoallomurus</taxon>
    </lineage>
</organism>
<dbReference type="PROSITE" id="PS51186">
    <property type="entry name" value="GNAT"/>
    <property type="match status" value="1"/>
</dbReference>
<gene>
    <name evidence="2" type="ORF">FB559_7152</name>
</gene>
<evidence type="ECO:0000259" key="1">
    <source>
        <dbReference type="PROSITE" id="PS51186"/>
    </source>
</evidence>
<reference evidence="2 3" key="1">
    <citation type="submission" date="2019-06" db="EMBL/GenBank/DDBJ databases">
        <title>Sequencing the genomes of 1000 actinobacteria strains.</title>
        <authorList>
            <person name="Klenk H.-P."/>
        </authorList>
    </citation>
    <scope>NUCLEOTIDE SEQUENCE [LARGE SCALE GENOMIC DNA]</scope>
    <source>
        <strain evidence="2 3">DSM 102200</strain>
    </source>
</reference>
<protein>
    <recommendedName>
        <fullName evidence="1">N-acetyltransferase domain-containing protein</fullName>
    </recommendedName>
</protein>
<dbReference type="AlphaFoldDB" id="A0A543CWA9"/>
<evidence type="ECO:0000313" key="3">
    <source>
        <dbReference type="Proteomes" id="UP000316096"/>
    </source>
</evidence>
<dbReference type="OrthoDB" id="7942268at2"/>
<dbReference type="InterPro" id="IPR000182">
    <property type="entry name" value="GNAT_dom"/>
</dbReference>
<evidence type="ECO:0000313" key="2">
    <source>
        <dbReference type="EMBL" id="TQM01393.1"/>
    </source>
</evidence>
<dbReference type="InterPro" id="IPR016181">
    <property type="entry name" value="Acyl_CoA_acyltransferase"/>
</dbReference>
<name>A0A543CWA9_9ACTN</name>
<feature type="domain" description="N-acetyltransferase" evidence="1">
    <location>
        <begin position="156"/>
        <end position="307"/>
    </location>
</feature>
<proteinExistence type="predicted"/>
<dbReference type="SUPFAM" id="SSF55729">
    <property type="entry name" value="Acyl-CoA N-acyltransferases (Nat)"/>
    <property type="match status" value="1"/>
</dbReference>
<dbReference type="Proteomes" id="UP000316096">
    <property type="component" value="Unassembled WGS sequence"/>
</dbReference>
<comment type="caution">
    <text evidence="2">The sequence shown here is derived from an EMBL/GenBank/DDBJ whole genome shotgun (WGS) entry which is preliminary data.</text>
</comment>
<keyword evidence="3" id="KW-1185">Reference proteome</keyword>
<dbReference type="Gene3D" id="3.40.630.30">
    <property type="match status" value="1"/>
</dbReference>
<dbReference type="Pfam" id="PF00583">
    <property type="entry name" value="Acetyltransf_1"/>
    <property type="match status" value="1"/>
</dbReference>
<dbReference type="RefSeq" id="WP_141961231.1">
    <property type="nucleotide sequence ID" value="NZ_VFOZ01000001.1"/>
</dbReference>
<dbReference type="EMBL" id="VFOZ01000001">
    <property type="protein sequence ID" value="TQM01393.1"/>
    <property type="molecule type" value="Genomic_DNA"/>
</dbReference>
<dbReference type="GO" id="GO:0016747">
    <property type="term" value="F:acyltransferase activity, transferring groups other than amino-acyl groups"/>
    <property type="evidence" value="ECO:0007669"/>
    <property type="project" value="InterPro"/>
</dbReference>
<sequence>MNDLTVRPITGSDELDLFNRLPYVLNDELAGDLAAGRRRPEWMWMALRGDRPIARAAWSARPSHDEPWLLDIFDLAGGPEATDAGVRLLKTAMAEVGATPPYVRFVGPRWREDPEERREAEVRMSALERTGARLFVERLRLEWRRGGPVPEPGERLVFRPAGDAGELIALMTEVLEGTLDAYSRQELTRGSAREAAGAQYEDELAGYEGPREWWRIAALPGGEPVGFVIPTRNAYGAIIAYLGVRPAHRGNGHVDAILGEGTRILANADVPRIRANTDLGNVPMARAFARAGYVAFEHQIDMTWSRT</sequence>
<accession>A0A543CWA9</accession>